<dbReference type="RefSeq" id="WP_339438945.1">
    <property type="nucleotide sequence ID" value="NZ_JBBHKQ010000001.1"/>
</dbReference>
<comment type="caution">
    <text evidence="2">The sequence shown here is derived from an EMBL/GenBank/DDBJ whole genome shotgun (WGS) entry which is preliminary data.</text>
</comment>
<dbReference type="AlphaFoldDB" id="A0ABD5JUH3"/>
<protein>
    <submittedName>
        <fullName evidence="2">Replication protein C, IncQ-type</fullName>
    </submittedName>
</protein>
<evidence type="ECO:0000313" key="2">
    <source>
        <dbReference type="EMBL" id="MEJ5899507.1"/>
    </source>
</evidence>
<feature type="region of interest" description="Disordered" evidence="1">
    <location>
        <begin position="298"/>
        <end position="327"/>
    </location>
</feature>
<dbReference type="Pfam" id="PF06504">
    <property type="entry name" value="RepC"/>
    <property type="match status" value="1"/>
</dbReference>
<name>A0ABD5JUH3_9HYPH</name>
<proteinExistence type="predicted"/>
<dbReference type="EMBL" id="JBBHKQ010000001">
    <property type="protein sequence ID" value="MEJ5899507.1"/>
    <property type="molecule type" value="Genomic_DNA"/>
</dbReference>
<dbReference type="Proteomes" id="UP001362311">
    <property type="component" value="Unassembled WGS sequence"/>
</dbReference>
<accession>A0ABD5JUH3</accession>
<organism evidence="2 3">
    <name type="scientific">Ochrobactrum teleogrylli</name>
    <dbReference type="NCBI Taxonomy" id="2479765"/>
    <lineage>
        <taxon>Bacteria</taxon>
        <taxon>Pseudomonadati</taxon>
        <taxon>Pseudomonadota</taxon>
        <taxon>Alphaproteobacteria</taxon>
        <taxon>Hyphomicrobiales</taxon>
        <taxon>Brucellaceae</taxon>
        <taxon>Brucella/Ochrobactrum group</taxon>
        <taxon>Ochrobactrum</taxon>
    </lineage>
</organism>
<reference evidence="2 3" key="1">
    <citation type="submission" date="2024-03" db="EMBL/GenBank/DDBJ databases">
        <title>Reference genomes for the five species model microbial community.</title>
        <authorList>
            <person name="Padfield D."/>
        </authorList>
    </citation>
    <scope>NUCLEOTIDE SEQUENCE [LARGE SCALE GENOMIC DNA]</scope>
    <source>
        <strain evidence="2 3">AB1</strain>
    </source>
</reference>
<evidence type="ECO:0000256" key="1">
    <source>
        <dbReference type="SAM" id="MobiDB-lite"/>
    </source>
</evidence>
<dbReference type="InterPro" id="IPR010522">
    <property type="entry name" value="RepC_bac"/>
</dbReference>
<gene>
    <name evidence="2" type="primary">repC</name>
    <name evidence="2" type="ORF">WIX40_05210</name>
</gene>
<evidence type="ECO:0000313" key="3">
    <source>
        <dbReference type="Proteomes" id="UP001362311"/>
    </source>
</evidence>
<sequence length="327" mass="36047">MPQPHIRPAYARLDPAHAFDGLFVPTKGKPRGRLLVEPRRFGRLEIGFQGFEQLGADDQSILLALTAQLGIERLVIEATPVGPVSKQLRLALDFNRDEGAPLATKRTSLRSLLIDAGYRDPESGAALARAKKSLNRLRATQIREIDRETGWDRACNLISLSFNHKSGEIYVAANPRLTGAVFHGQHVRVSLFERNALETEVAKLLHCWLCSNIRLGRALGNGNGAHLDTLAPHVWGLVAWERFSASDRSKRRGQLRAALDEIAERTCGLQDGRGWAIDQTSSGLVLVGRPKVLPLLESEHETPPAGMYGLTSQSDREPPSLSDWTPN</sequence>